<protein>
    <recommendedName>
        <fullName evidence="4">PRC-barrel domain-containing protein</fullName>
    </recommendedName>
</protein>
<accession>A0A7J7NN94</accession>
<organism evidence="2 3">
    <name type="scientific">Kingdonia uniflora</name>
    <dbReference type="NCBI Taxonomy" id="39325"/>
    <lineage>
        <taxon>Eukaryota</taxon>
        <taxon>Viridiplantae</taxon>
        <taxon>Streptophyta</taxon>
        <taxon>Embryophyta</taxon>
        <taxon>Tracheophyta</taxon>
        <taxon>Spermatophyta</taxon>
        <taxon>Magnoliopsida</taxon>
        <taxon>Ranunculales</taxon>
        <taxon>Circaeasteraceae</taxon>
        <taxon>Kingdonia</taxon>
    </lineage>
</organism>
<comment type="caution">
    <text evidence="2">The sequence shown here is derived from an EMBL/GenBank/DDBJ whole genome shotgun (WGS) entry which is preliminary data.</text>
</comment>
<dbReference type="EMBL" id="JACGCM010000685">
    <property type="protein sequence ID" value="KAF6168697.1"/>
    <property type="molecule type" value="Genomic_DNA"/>
</dbReference>
<name>A0A7J7NN94_9MAGN</name>
<gene>
    <name evidence="2" type="ORF">GIB67_026583</name>
</gene>
<dbReference type="PANTHER" id="PTHR36740:SF1">
    <property type="entry name" value="PRC-BARREL DOMAIN-CONTAINING PROTEIN"/>
    <property type="match status" value="1"/>
</dbReference>
<sequence>MTPSRRNIGKVRGYTFNINSGILELLELDSFGVSIIPSSLVTTYALFVEDVIEVASDTVIVHDVAASRLQRLTRGFFDAGNVEPEKDEPKEYSNRGRPARRRSSSKDRKFPQNRKESEDNLDLPMDYL</sequence>
<keyword evidence="3" id="KW-1185">Reference proteome</keyword>
<evidence type="ECO:0000313" key="3">
    <source>
        <dbReference type="Proteomes" id="UP000541444"/>
    </source>
</evidence>
<proteinExistence type="predicted"/>
<feature type="region of interest" description="Disordered" evidence="1">
    <location>
        <begin position="78"/>
        <end position="128"/>
    </location>
</feature>
<reference evidence="2 3" key="1">
    <citation type="journal article" date="2020" name="IScience">
        <title>Genome Sequencing of the Endangered Kingdonia uniflora (Circaeasteraceae, Ranunculales) Reveals Potential Mechanisms of Evolutionary Specialization.</title>
        <authorList>
            <person name="Sun Y."/>
            <person name="Deng T."/>
            <person name="Zhang A."/>
            <person name="Moore M.J."/>
            <person name="Landis J.B."/>
            <person name="Lin N."/>
            <person name="Zhang H."/>
            <person name="Zhang X."/>
            <person name="Huang J."/>
            <person name="Zhang X."/>
            <person name="Sun H."/>
            <person name="Wang H."/>
        </authorList>
    </citation>
    <scope>NUCLEOTIDE SEQUENCE [LARGE SCALE GENOMIC DNA]</scope>
    <source>
        <strain evidence="2">TB1705</strain>
        <tissue evidence="2">Leaf</tissue>
    </source>
</reference>
<dbReference type="PANTHER" id="PTHR36740">
    <property type="entry name" value="PRC DOMAIN-CONTAINING PROTEIN"/>
    <property type="match status" value="1"/>
</dbReference>
<evidence type="ECO:0000313" key="2">
    <source>
        <dbReference type="EMBL" id="KAF6168697.1"/>
    </source>
</evidence>
<dbReference type="AlphaFoldDB" id="A0A7J7NN94"/>
<evidence type="ECO:0008006" key="4">
    <source>
        <dbReference type="Google" id="ProtNLM"/>
    </source>
</evidence>
<evidence type="ECO:0000256" key="1">
    <source>
        <dbReference type="SAM" id="MobiDB-lite"/>
    </source>
</evidence>
<feature type="compositionally biased region" description="Basic and acidic residues" evidence="1">
    <location>
        <begin position="104"/>
        <end position="118"/>
    </location>
</feature>
<dbReference type="OrthoDB" id="539916at2759"/>
<dbReference type="Proteomes" id="UP000541444">
    <property type="component" value="Unassembled WGS sequence"/>
</dbReference>
<feature type="compositionally biased region" description="Basic and acidic residues" evidence="1">
    <location>
        <begin position="83"/>
        <end position="94"/>
    </location>
</feature>